<name>A0ABM1R206_CAMSA</name>
<sequence length="171" mass="19883">MEVEKSPVAEKQGGEDETADATKEAEEQAQKEAEDKEMSLEEFPEYEKILEEKKKARKPLRSRKEKLTPKCLSPCNSFLTRRLPRRKSSSSWDLTWTNAKMLPRRPKSRIGLRHHDQRCRRQQQSYISLRKMSCLCLDSLLKERAIAAAAISINILEEYDMESLKATDVNR</sequence>
<evidence type="ECO:0000313" key="2">
    <source>
        <dbReference type="Proteomes" id="UP000694864"/>
    </source>
</evidence>
<reference evidence="2" key="1">
    <citation type="journal article" date="2014" name="Nat. Commun.">
        <title>The emerging biofuel crop Camelina sativa retains a highly undifferentiated hexaploid genome structure.</title>
        <authorList>
            <person name="Kagale S."/>
            <person name="Koh C."/>
            <person name="Nixon J."/>
            <person name="Bollina V."/>
            <person name="Clarke W.E."/>
            <person name="Tuteja R."/>
            <person name="Spillane C."/>
            <person name="Robinson S.J."/>
            <person name="Links M.G."/>
            <person name="Clarke C."/>
            <person name="Higgins E.E."/>
            <person name="Huebert T."/>
            <person name="Sharpe A.G."/>
            <person name="Parkin I.A."/>
        </authorList>
    </citation>
    <scope>NUCLEOTIDE SEQUENCE [LARGE SCALE GENOMIC DNA]</scope>
    <source>
        <strain evidence="2">cv. DH55</strain>
    </source>
</reference>
<organism evidence="2 3">
    <name type="scientific">Camelina sativa</name>
    <name type="common">False flax</name>
    <name type="synonym">Myagrum sativum</name>
    <dbReference type="NCBI Taxonomy" id="90675"/>
    <lineage>
        <taxon>Eukaryota</taxon>
        <taxon>Viridiplantae</taxon>
        <taxon>Streptophyta</taxon>
        <taxon>Embryophyta</taxon>
        <taxon>Tracheophyta</taxon>
        <taxon>Spermatophyta</taxon>
        <taxon>Magnoliopsida</taxon>
        <taxon>eudicotyledons</taxon>
        <taxon>Gunneridae</taxon>
        <taxon>Pentapetalae</taxon>
        <taxon>rosids</taxon>
        <taxon>malvids</taxon>
        <taxon>Brassicales</taxon>
        <taxon>Brassicaceae</taxon>
        <taxon>Camelineae</taxon>
        <taxon>Camelina</taxon>
    </lineage>
</organism>
<dbReference type="RefSeq" id="XP_019093044.1">
    <property type="nucleotide sequence ID" value="XM_019237499.1"/>
</dbReference>
<dbReference type="Proteomes" id="UP000694864">
    <property type="component" value="Chromosome 16"/>
</dbReference>
<feature type="region of interest" description="Disordered" evidence="1">
    <location>
        <begin position="1"/>
        <end position="44"/>
    </location>
</feature>
<keyword evidence="2" id="KW-1185">Reference proteome</keyword>
<proteinExistence type="predicted"/>
<evidence type="ECO:0000313" key="3">
    <source>
        <dbReference type="RefSeq" id="XP_019093044.1"/>
    </source>
</evidence>
<reference evidence="3" key="2">
    <citation type="submission" date="2025-08" db="UniProtKB">
        <authorList>
            <consortium name="RefSeq"/>
        </authorList>
    </citation>
    <scope>IDENTIFICATION</scope>
    <source>
        <tissue evidence="3">Leaf</tissue>
    </source>
</reference>
<accession>A0ABM1R206</accession>
<gene>
    <name evidence="3" type="primary">LOC104749056</name>
</gene>
<evidence type="ECO:0000256" key="1">
    <source>
        <dbReference type="SAM" id="MobiDB-lite"/>
    </source>
</evidence>
<dbReference type="GeneID" id="104749056"/>
<protein>
    <submittedName>
        <fullName evidence="3">Uncharacterized protein LOC104749056</fullName>
    </submittedName>
</protein>